<dbReference type="InterPro" id="IPR051049">
    <property type="entry name" value="Dienelactone_hydrolase-like"/>
</dbReference>
<protein>
    <submittedName>
        <fullName evidence="2">Dienelactone hydrolase family protein</fullName>
    </submittedName>
</protein>
<dbReference type="PANTHER" id="PTHR46623">
    <property type="entry name" value="CARBOXYMETHYLENEBUTENOLIDASE-RELATED"/>
    <property type="match status" value="1"/>
</dbReference>
<keyword evidence="2" id="KW-0378">Hydrolase</keyword>
<dbReference type="GO" id="GO:0016787">
    <property type="term" value="F:hydrolase activity"/>
    <property type="evidence" value="ECO:0007669"/>
    <property type="project" value="UniProtKB-KW"/>
</dbReference>
<reference evidence="2 3" key="1">
    <citation type="submission" date="2023-06" db="EMBL/GenBank/DDBJ databases">
        <title>Sporosarcina sp. nov., isolated from Korean tranditional fermented seafood 'Jeotgal'.</title>
        <authorList>
            <person name="Yang A.I."/>
            <person name="Shin N.-R."/>
        </authorList>
    </citation>
    <scope>NUCLEOTIDE SEQUENCE [LARGE SCALE GENOMIC DNA]</scope>
    <source>
        <strain evidence="2 3">T2O-4</strain>
    </source>
</reference>
<dbReference type="Pfam" id="PF01738">
    <property type="entry name" value="DLH"/>
    <property type="match status" value="1"/>
</dbReference>
<proteinExistence type="predicted"/>
<organism evidence="2 3">
    <name type="scientific">Sporosarcina oncorhynchi</name>
    <dbReference type="NCBI Taxonomy" id="3056444"/>
    <lineage>
        <taxon>Bacteria</taxon>
        <taxon>Bacillati</taxon>
        <taxon>Bacillota</taxon>
        <taxon>Bacilli</taxon>
        <taxon>Bacillales</taxon>
        <taxon>Caryophanaceae</taxon>
        <taxon>Sporosarcina</taxon>
    </lineage>
</organism>
<dbReference type="EMBL" id="CP129118">
    <property type="protein sequence ID" value="WOV87259.1"/>
    <property type="molecule type" value="Genomic_DNA"/>
</dbReference>
<sequence length="201" mass="23034">MVTIKQGYKNAVIVVHEIYGLNQHIREFCGHLSALGFDVYCPSLLNRDESYRYDEEQLAYRNFMENIGFVEAAKTVKQLAIDIEQSYEKIFVVGYSVGATVAWLCGNKKMIKGIIGYYGSRIRDYLDKPPECPTLLFFPKEENSFDVNRLITSIDAGNIEIYTFERKHGFGDPYSPNYQSMSASKAFNQMADFLLKHSTRS</sequence>
<dbReference type="PANTHER" id="PTHR46623:SF6">
    <property type="entry name" value="ALPHA_BETA-HYDROLASES SUPERFAMILY PROTEIN"/>
    <property type="match status" value="1"/>
</dbReference>
<dbReference type="SUPFAM" id="SSF53474">
    <property type="entry name" value="alpha/beta-Hydrolases"/>
    <property type="match status" value="1"/>
</dbReference>
<evidence type="ECO:0000313" key="2">
    <source>
        <dbReference type="EMBL" id="WOV87259.1"/>
    </source>
</evidence>
<dbReference type="Gene3D" id="3.40.50.1820">
    <property type="entry name" value="alpha/beta hydrolase"/>
    <property type="match status" value="1"/>
</dbReference>
<evidence type="ECO:0000313" key="3">
    <source>
        <dbReference type="Proteomes" id="UP001303902"/>
    </source>
</evidence>
<dbReference type="InterPro" id="IPR029058">
    <property type="entry name" value="AB_hydrolase_fold"/>
</dbReference>
<dbReference type="InterPro" id="IPR002925">
    <property type="entry name" value="Dienelactn_hydro"/>
</dbReference>
<dbReference type="Proteomes" id="UP001303902">
    <property type="component" value="Chromosome"/>
</dbReference>
<feature type="domain" description="Dienelactone hydrolase" evidence="1">
    <location>
        <begin position="9"/>
        <end position="196"/>
    </location>
</feature>
<evidence type="ECO:0000259" key="1">
    <source>
        <dbReference type="Pfam" id="PF01738"/>
    </source>
</evidence>
<gene>
    <name evidence="2" type="ORF">QWT69_15620</name>
</gene>
<name>A0ABZ0L7A2_9BACL</name>
<keyword evidence="3" id="KW-1185">Reference proteome</keyword>
<accession>A0ABZ0L7A2</accession>
<dbReference type="RefSeq" id="WP_317967206.1">
    <property type="nucleotide sequence ID" value="NZ_CP129118.1"/>
</dbReference>